<feature type="compositionally biased region" description="Low complexity" evidence="1">
    <location>
        <begin position="67"/>
        <end position="85"/>
    </location>
</feature>
<organism evidence="2 3">
    <name type="scientific">Pleurodeles waltl</name>
    <name type="common">Iberian ribbed newt</name>
    <dbReference type="NCBI Taxonomy" id="8319"/>
    <lineage>
        <taxon>Eukaryota</taxon>
        <taxon>Metazoa</taxon>
        <taxon>Chordata</taxon>
        <taxon>Craniata</taxon>
        <taxon>Vertebrata</taxon>
        <taxon>Euteleostomi</taxon>
        <taxon>Amphibia</taxon>
        <taxon>Batrachia</taxon>
        <taxon>Caudata</taxon>
        <taxon>Salamandroidea</taxon>
        <taxon>Salamandridae</taxon>
        <taxon>Pleurodelinae</taxon>
        <taxon>Pleurodeles</taxon>
    </lineage>
</organism>
<reference evidence="2" key="1">
    <citation type="journal article" date="2022" name="bioRxiv">
        <title>Sequencing and chromosome-scale assembly of the giantPleurodeles waltlgenome.</title>
        <authorList>
            <person name="Brown T."/>
            <person name="Elewa A."/>
            <person name="Iarovenko S."/>
            <person name="Subramanian E."/>
            <person name="Araus A.J."/>
            <person name="Petzold A."/>
            <person name="Susuki M."/>
            <person name="Suzuki K.-i.T."/>
            <person name="Hayashi T."/>
            <person name="Toyoda A."/>
            <person name="Oliveira C."/>
            <person name="Osipova E."/>
            <person name="Leigh N.D."/>
            <person name="Simon A."/>
            <person name="Yun M.H."/>
        </authorList>
    </citation>
    <scope>NUCLEOTIDE SEQUENCE</scope>
    <source>
        <strain evidence="2">20211129_DDA</strain>
        <tissue evidence="2">Liver</tissue>
    </source>
</reference>
<dbReference type="EMBL" id="JANPWB010000013">
    <property type="protein sequence ID" value="KAJ1103518.1"/>
    <property type="molecule type" value="Genomic_DNA"/>
</dbReference>
<dbReference type="Proteomes" id="UP001066276">
    <property type="component" value="Chromosome 9"/>
</dbReference>
<feature type="compositionally biased region" description="Polar residues" evidence="1">
    <location>
        <begin position="112"/>
        <end position="122"/>
    </location>
</feature>
<protein>
    <submittedName>
        <fullName evidence="2">Uncharacterized protein</fullName>
    </submittedName>
</protein>
<evidence type="ECO:0000313" key="2">
    <source>
        <dbReference type="EMBL" id="KAJ1103518.1"/>
    </source>
</evidence>
<comment type="caution">
    <text evidence="2">The sequence shown here is derived from an EMBL/GenBank/DDBJ whole genome shotgun (WGS) entry which is preliminary data.</text>
</comment>
<name>A0AAV7MNG8_PLEWA</name>
<feature type="region of interest" description="Disordered" evidence="1">
    <location>
        <begin position="33"/>
        <end position="122"/>
    </location>
</feature>
<sequence length="122" mass="12748">MFMGVPPPSAYDTAPSIVDRSYLLVVAHARDGGLAEPGWENPLLPDARRQDGGRGSSWVGLGRRRAVQPGSAAGASAAGVSPAQAEATWGRGWGPRRSRSCGRESGLPSREAGTTTPIRAPW</sequence>
<evidence type="ECO:0000256" key="1">
    <source>
        <dbReference type="SAM" id="MobiDB-lite"/>
    </source>
</evidence>
<accession>A0AAV7MNG8</accession>
<gene>
    <name evidence="2" type="ORF">NDU88_000941</name>
</gene>
<dbReference type="AlphaFoldDB" id="A0AAV7MNG8"/>
<evidence type="ECO:0000313" key="3">
    <source>
        <dbReference type="Proteomes" id="UP001066276"/>
    </source>
</evidence>
<proteinExistence type="predicted"/>
<keyword evidence="3" id="KW-1185">Reference proteome</keyword>